<proteinExistence type="predicted"/>
<name>A0A0S7YCC3_UNCT6</name>
<gene>
    <name evidence="2" type="ORF">AMJ52_06530</name>
</gene>
<comment type="caution">
    <text evidence="2">The sequence shown here is derived from an EMBL/GenBank/DDBJ whole genome shotgun (WGS) entry which is preliminary data.</text>
</comment>
<dbReference type="Proteomes" id="UP000051012">
    <property type="component" value="Unassembled WGS sequence"/>
</dbReference>
<evidence type="ECO:0000313" key="3">
    <source>
        <dbReference type="Proteomes" id="UP000051012"/>
    </source>
</evidence>
<evidence type="ECO:0000313" key="2">
    <source>
        <dbReference type="EMBL" id="KPJ72381.1"/>
    </source>
</evidence>
<sequence>MKIVRIVCLSLLLVVTAFAGDELFKGKGTISAQGNGFIKLKGTGDVEISGDGVLWIVDCSIDENLEVQVQGDGEKMQTPGFIWAYRGFNGSATISGGPMKVVLQGKDIDFTATGKGKLYLRGVGTYQRGDQINEWSELGEEITIKEVEK</sequence>
<accession>A0A0S7YCC3</accession>
<dbReference type="EMBL" id="LJNI01000078">
    <property type="protein sequence ID" value="KPJ72381.1"/>
    <property type="molecule type" value="Genomic_DNA"/>
</dbReference>
<dbReference type="AlphaFoldDB" id="A0A0S7YCC3"/>
<protein>
    <recommendedName>
        <fullName evidence="4">Organic solvent tolerance-like N-terminal domain-containing protein</fullName>
    </recommendedName>
</protein>
<keyword evidence="1" id="KW-0732">Signal</keyword>
<reference evidence="2 3" key="1">
    <citation type="journal article" date="2015" name="Microbiome">
        <title>Genomic resolution of linkages in carbon, nitrogen, and sulfur cycling among widespread estuary sediment bacteria.</title>
        <authorList>
            <person name="Baker B.J."/>
            <person name="Lazar C.S."/>
            <person name="Teske A.P."/>
            <person name="Dick G.J."/>
        </authorList>
    </citation>
    <scope>NUCLEOTIDE SEQUENCE [LARGE SCALE GENOMIC DNA]</scope>
    <source>
        <strain evidence="2">DG_78</strain>
    </source>
</reference>
<evidence type="ECO:0000256" key="1">
    <source>
        <dbReference type="SAM" id="SignalP"/>
    </source>
</evidence>
<evidence type="ECO:0008006" key="4">
    <source>
        <dbReference type="Google" id="ProtNLM"/>
    </source>
</evidence>
<feature type="signal peptide" evidence="1">
    <location>
        <begin position="1"/>
        <end position="19"/>
    </location>
</feature>
<organism evidence="2 3">
    <name type="scientific">candidate division TA06 bacterium DG_78</name>
    <dbReference type="NCBI Taxonomy" id="1703772"/>
    <lineage>
        <taxon>Bacteria</taxon>
        <taxon>Bacteria division TA06</taxon>
    </lineage>
</organism>
<feature type="chain" id="PRO_5006640583" description="Organic solvent tolerance-like N-terminal domain-containing protein" evidence="1">
    <location>
        <begin position="20"/>
        <end position="149"/>
    </location>
</feature>